<evidence type="ECO:0000256" key="7">
    <source>
        <dbReference type="ARBA" id="ARBA00040827"/>
    </source>
</evidence>
<comment type="similarity">
    <text evidence="2">Belongs to the ripply family.</text>
</comment>
<gene>
    <name evidence="9" type="primary">Ripply3</name>
    <name evidence="9" type="ORF">GTO95_0009932</name>
</gene>
<evidence type="ECO:0000313" key="9">
    <source>
        <dbReference type="EMBL" id="MBN3323204.1"/>
    </source>
</evidence>
<comment type="caution">
    <text evidence="9">The sequence shown here is derived from an EMBL/GenBank/DDBJ whole genome shotgun (WGS) entry which is preliminary data.</text>
</comment>
<evidence type="ECO:0000256" key="1">
    <source>
        <dbReference type="ARBA" id="ARBA00004123"/>
    </source>
</evidence>
<accession>A0A8J7P0M8</accession>
<dbReference type="PANTHER" id="PTHR16770:SF4">
    <property type="entry name" value="PROTEIN RIPPLY3"/>
    <property type="match status" value="1"/>
</dbReference>
<evidence type="ECO:0000313" key="10">
    <source>
        <dbReference type="Proteomes" id="UP000736164"/>
    </source>
</evidence>
<keyword evidence="10" id="KW-1185">Reference proteome</keyword>
<keyword evidence="6" id="KW-0539">Nucleus</keyword>
<dbReference type="PANTHER" id="PTHR16770">
    <property type="entry name" value="PROTEIN RIPPLY-LIKE"/>
    <property type="match status" value="1"/>
</dbReference>
<feature type="non-terminal residue" evidence="9">
    <location>
        <position position="1"/>
    </location>
</feature>
<feature type="region of interest" description="Disordered" evidence="8">
    <location>
        <begin position="59"/>
        <end position="78"/>
    </location>
</feature>
<dbReference type="GO" id="GO:0000122">
    <property type="term" value="P:negative regulation of transcription by RNA polymerase II"/>
    <property type="evidence" value="ECO:0007669"/>
    <property type="project" value="TreeGrafter"/>
</dbReference>
<feature type="compositionally biased region" description="Acidic residues" evidence="8">
    <location>
        <begin position="123"/>
        <end position="135"/>
    </location>
</feature>
<comment type="subcellular location">
    <subcellularLocation>
        <location evidence="1">Nucleus</location>
    </subcellularLocation>
</comment>
<feature type="compositionally biased region" description="Polar residues" evidence="8">
    <location>
        <begin position="66"/>
        <end position="78"/>
    </location>
</feature>
<protein>
    <recommendedName>
        <fullName evidence="7">Protein ripply3</fullName>
    </recommendedName>
</protein>
<evidence type="ECO:0000256" key="6">
    <source>
        <dbReference type="ARBA" id="ARBA00023242"/>
    </source>
</evidence>
<dbReference type="Pfam" id="PF14998">
    <property type="entry name" value="Ripply"/>
    <property type="match status" value="1"/>
</dbReference>
<feature type="compositionally biased region" description="Gly residues" evidence="8">
    <location>
        <begin position="144"/>
        <end position="153"/>
    </location>
</feature>
<dbReference type="GO" id="GO:0009880">
    <property type="term" value="P:embryonic pattern specification"/>
    <property type="evidence" value="ECO:0007669"/>
    <property type="project" value="TreeGrafter"/>
</dbReference>
<evidence type="ECO:0000256" key="2">
    <source>
        <dbReference type="ARBA" id="ARBA00006944"/>
    </source>
</evidence>
<dbReference type="EMBL" id="JAAWVO010063640">
    <property type="protein sequence ID" value="MBN3323204.1"/>
    <property type="molecule type" value="Genomic_DNA"/>
</dbReference>
<keyword evidence="3" id="KW-0217">Developmental protein</keyword>
<dbReference type="InterPro" id="IPR028127">
    <property type="entry name" value="Ripply_fam"/>
</dbReference>
<feature type="region of interest" description="Disordered" evidence="8">
    <location>
        <begin position="123"/>
        <end position="153"/>
    </location>
</feature>
<evidence type="ECO:0000256" key="4">
    <source>
        <dbReference type="ARBA" id="ARBA00023015"/>
    </source>
</evidence>
<dbReference type="GO" id="GO:0005634">
    <property type="term" value="C:nucleus"/>
    <property type="evidence" value="ECO:0007669"/>
    <property type="project" value="UniProtKB-SubCell"/>
</dbReference>
<reference evidence="9" key="1">
    <citation type="journal article" date="2021" name="Cell">
        <title>Tracing the genetic footprints of vertebrate landing in non-teleost ray-finned fishes.</title>
        <authorList>
            <person name="Bi X."/>
            <person name="Wang K."/>
            <person name="Yang L."/>
            <person name="Pan H."/>
            <person name="Jiang H."/>
            <person name="Wei Q."/>
            <person name="Fang M."/>
            <person name="Yu H."/>
            <person name="Zhu C."/>
            <person name="Cai Y."/>
            <person name="He Y."/>
            <person name="Gan X."/>
            <person name="Zeng H."/>
            <person name="Yu D."/>
            <person name="Zhu Y."/>
            <person name="Jiang H."/>
            <person name="Qiu Q."/>
            <person name="Yang H."/>
            <person name="Zhang Y.E."/>
            <person name="Wang W."/>
            <person name="Zhu M."/>
            <person name="He S."/>
            <person name="Zhang G."/>
        </authorList>
    </citation>
    <scope>NUCLEOTIDE SEQUENCE</scope>
    <source>
        <strain evidence="9">Allg_001</strain>
    </source>
</reference>
<evidence type="ECO:0000256" key="5">
    <source>
        <dbReference type="ARBA" id="ARBA00023163"/>
    </source>
</evidence>
<keyword evidence="5" id="KW-0804">Transcription</keyword>
<evidence type="ECO:0000256" key="3">
    <source>
        <dbReference type="ARBA" id="ARBA00022473"/>
    </source>
</evidence>
<name>A0A8J7P0M8_ATRSP</name>
<dbReference type="Proteomes" id="UP000736164">
    <property type="component" value="Unassembled WGS sequence"/>
</dbReference>
<sequence>MMLPHSLEMEPPARTLSVHVTRVCPCCRVSPVGQPGHPAPQKCDSVIWRPWVLTSRDDQLRHGKSDSGSLNSLKKQTSKGAFGFQHPVRLYMPRSKTQEYLRHMGEKVLSSFPVQATIHFYNDDTESEEEEEEYEAGATELPGLGPGDGGTVL</sequence>
<feature type="non-terminal residue" evidence="9">
    <location>
        <position position="153"/>
    </location>
</feature>
<organism evidence="9 10">
    <name type="scientific">Atractosteus spatula</name>
    <name type="common">Alligator gar</name>
    <name type="synonym">Lepisosteus spatula</name>
    <dbReference type="NCBI Taxonomy" id="7917"/>
    <lineage>
        <taxon>Eukaryota</taxon>
        <taxon>Metazoa</taxon>
        <taxon>Chordata</taxon>
        <taxon>Craniata</taxon>
        <taxon>Vertebrata</taxon>
        <taxon>Euteleostomi</taxon>
        <taxon>Actinopterygii</taxon>
        <taxon>Neopterygii</taxon>
        <taxon>Holostei</taxon>
        <taxon>Semionotiformes</taxon>
        <taxon>Lepisosteidae</taxon>
        <taxon>Atractosteus</taxon>
    </lineage>
</organism>
<keyword evidence="4" id="KW-0805">Transcription regulation</keyword>
<proteinExistence type="inferred from homology"/>
<evidence type="ECO:0000256" key="8">
    <source>
        <dbReference type="SAM" id="MobiDB-lite"/>
    </source>
</evidence>
<dbReference type="AlphaFoldDB" id="A0A8J7P0M8"/>